<evidence type="ECO:0000313" key="7">
    <source>
        <dbReference type="Proteomes" id="UP000283530"/>
    </source>
</evidence>
<keyword evidence="2 5" id="KW-0812">Transmembrane</keyword>
<dbReference type="OrthoDB" id="767975at2759"/>
<dbReference type="EMBL" id="QPKB01000013">
    <property type="protein sequence ID" value="RWR97434.1"/>
    <property type="molecule type" value="Genomic_DNA"/>
</dbReference>
<accession>A0A3S3RBN9</accession>
<evidence type="ECO:0000256" key="4">
    <source>
        <dbReference type="ARBA" id="ARBA00023136"/>
    </source>
</evidence>
<evidence type="ECO:0000256" key="2">
    <source>
        <dbReference type="ARBA" id="ARBA00022692"/>
    </source>
</evidence>
<evidence type="ECO:0000256" key="3">
    <source>
        <dbReference type="ARBA" id="ARBA00022989"/>
    </source>
</evidence>
<proteinExistence type="predicted"/>
<evidence type="ECO:0000313" key="6">
    <source>
        <dbReference type="EMBL" id="RWR97434.1"/>
    </source>
</evidence>
<gene>
    <name evidence="6" type="ORF">CKAN_02686800</name>
</gene>
<dbReference type="PANTHER" id="PTHR13533:SF31">
    <property type="entry name" value="PROTEIN ALTERED XYLOGLUCAN 9"/>
    <property type="match status" value="1"/>
</dbReference>
<dbReference type="AlphaFoldDB" id="A0A3S3RBN9"/>
<protein>
    <recommendedName>
        <fullName evidence="8">PC-Esterase</fullName>
    </recommendedName>
</protein>
<keyword evidence="7" id="KW-1185">Reference proteome</keyword>
<organism evidence="6 7">
    <name type="scientific">Cinnamomum micranthum f. kanehirae</name>
    <dbReference type="NCBI Taxonomy" id="337451"/>
    <lineage>
        <taxon>Eukaryota</taxon>
        <taxon>Viridiplantae</taxon>
        <taxon>Streptophyta</taxon>
        <taxon>Embryophyta</taxon>
        <taxon>Tracheophyta</taxon>
        <taxon>Spermatophyta</taxon>
        <taxon>Magnoliopsida</taxon>
        <taxon>Magnoliidae</taxon>
        <taxon>Laurales</taxon>
        <taxon>Lauraceae</taxon>
        <taxon>Cinnamomum</taxon>
    </lineage>
</organism>
<keyword evidence="3 5" id="KW-1133">Transmembrane helix</keyword>
<reference evidence="6 7" key="1">
    <citation type="journal article" date="2019" name="Nat. Plants">
        <title>Stout camphor tree genome fills gaps in understanding of flowering plant genome evolution.</title>
        <authorList>
            <person name="Chaw S.M."/>
            <person name="Liu Y.C."/>
            <person name="Wu Y.W."/>
            <person name="Wang H.Y."/>
            <person name="Lin C.I."/>
            <person name="Wu C.S."/>
            <person name="Ke H.M."/>
            <person name="Chang L.Y."/>
            <person name="Hsu C.Y."/>
            <person name="Yang H.T."/>
            <person name="Sudianto E."/>
            <person name="Hsu M.H."/>
            <person name="Wu K.P."/>
            <person name="Wang L.N."/>
            <person name="Leebens-Mack J.H."/>
            <person name="Tsai I.J."/>
        </authorList>
    </citation>
    <scope>NUCLEOTIDE SEQUENCE [LARGE SCALE GENOMIC DNA]</scope>
    <source>
        <strain evidence="7">cv. Chaw 1501</strain>
        <tissue evidence="6">Young leaves</tissue>
    </source>
</reference>
<dbReference type="GO" id="GO:0045492">
    <property type="term" value="P:xylan biosynthetic process"/>
    <property type="evidence" value="ECO:0007669"/>
    <property type="project" value="TreeGrafter"/>
</dbReference>
<evidence type="ECO:0008006" key="8">
    <source>
        <dbReference type="Google" id="ProtNLM"/>
    </source>
</evidence>
<keyword evidence="4 5" id="KW-0472">Membrane</keyword>
<feature type="transmembrane region" description="Helical" evidence="5">
    <location>
        <begin position="32"/>
        <end position="53"/>
    </location>
</feature>
<sequence>MIGAVQLGAVAACVVLFVPMGMAGYHLSRNKMLFFSGFLFITLAVGVHLMPYFPSVSNLVSSLSLSPAAVVVENRDTCLSFLHEIVWDGNSIGVDEFPFNSSNHNKLWSWDKSTPVIACGFQKLGRLDASVLLNGSWIVVAGDSQARLFTLALLDLILDSKQMESVRIDLFKRHSDYQIVIEEHGVKLDFIWAPYAANLTDLLTKFKFNRPYPDVLVMGSGLWHMLHFTNASDYGVLLGSLKRSAVSLLPVFSDTENEGPVAGSLPIQSPHMFWLGMPTLIQSLLNTEEKEEKMNGTMCDAYDRELYESKLLRQFGGPFLLLDIGSLSRRCGLRCTVDGMHYDNVVYEAANHIMLNALLIESQQQI</sequence>
<dbReference type="GO" id="GO:0016020">
    <property type="term" value="C:membrane"/>
    <property type="evidence" value="ECO:0007669"/>
    <property type="project" value="UniProtKB-SubCell"/>
</dbReference>
<name>A0A3S3RBN9_9MAGN</name>
<evidence type="ECO:0000256" key="5">
    <source>
        <dbReference type="SAM" id="Phobius"/>
    </source>
</evidence>
<comment type="caution">
    <text evidence="6">The sequence shown here is derived from an EMBL/GenBank/DDBJ whole genome shotgun (WGS) entry which is preliminary data.</text>
</comment>
<dbReference type="Proteomes" id="UP000283530">
    <property type="component" value="Unassembled WGS sequence"/>
</dbReference>
<feature type="transmembrane region" description="Helical" evidence="5">
    <location>
        <begin position="6"/>
        <end position="25"/>
    </location>
</feature>
<dbReference type="GO" id="GO:0005794">
    <property type="term" value="C:Golgi apparatus"/>
    <property type="evidence" value="ECO:0007669"/>
    <property type="project" value="TreeGrafter"/>
</dbReference>
<comment type="subcellular location">
    <subcellularLocation>
        <location evidence="1">Membrane</location>
    </subcellularLocation>
</comment>
<evidence type="ECO:0000256" key="1">
    <source>
        <dbReference type="ARBA" id="ARBA00004370"/>
    </source>
</evidence>
<dbReference type="PANTHER" id="PTHR13533">
    <property type="entry name" value="N-ACETYLNEURAMINATE 9-O-ACETYLTRANSFERASE"/>
    <property type="match status" value="1"/>
</dbReference>
<dbReference type="GO" id="GO:0016407">
    <property type="term" value="F:acetyltransferase activity"/>
    <property type="evidence" value="ECO:0007669"/>
    <property type="project" value="TreeGrafter"/>
</dbReference>